<evidence type="ECO:0000259" key="1">
    <source>
        <dbReference type="PROSITE" id="PS50053"/>
    </source>
</evidence>
<proteinExistence type="predicted"/>
<dbReference type="InterPro" id="IPR029071">
    <property type="entry name" value="Ubiquitin-like_domsf"/>
</dbReference>
<dbReference type="InterPro" id="IPR000626">
    <property type="entry name" value="Ubiquitin-like_dom"/>
</dbReference>
<organism evidence="2 3">
    <name type="scientific">Rhizoctonia solani</name>
    <dbReference type="NCBI Taxonomy" id="456999"/>
    <lineage>
        <taxon>Eukaryota</taxon>
        <taxon>Fungi</taxon>
        <taxon>Dikarya</taxon>
        <taxon>Basidiomycota</taxon>
        <taxon>Agaricomycotina</taxon>
        <taxon>Agaricomycetes</taxon>
        <taxon>Cantharellales</taxon>
        <taxon>Ceratobasidiaceae</taxon>
        <taxon>Rhizoctonia</taxon>
    </lineage>
</organism>
<comment type="caution">
    <text evidence="2">The sequence shown here is derived from an EMBL/GenBank/DDBJ whole genome shotgun (WGS) entry which is preliminary data.</text>
</comment>
<protein>
    <recommendedName>
        <fullName evidence="1">Ubiquitin-like domain-containing protein</fullName>
    </recommendedName>
</protein>
<feature type="domain" description="Ubiquitin-like" evidence="1">
    <location>
        <begin position="20"/>
        <end position="90"/>
    </location>
</feature>
<dbReference type="PANTHER" id="PTHR10562">
    <property type="entry name" value="SMALL UBIQUITIN-RELATED MODIFIER"/>
    <property type="match status" value="1"/>
</dbReference>
<dbReference type="SUPFAM" id="SSF54236">
    <property type="entry name" value="Ubiquitin-like"/>
    <property type="match status" value="1"/>
</dbReference>
<dbReference type="PROSITE" id="PS50053">
    <property type="entry name" value="UBIQUITIN_2"/>
    <property type="match status" value="1"/>
</dbReference>
<dbReference type="EMBL" id="CAJMWZ010006826">
    <property type="protein sequence ID" value="CAE6527959.1"/>
    <property type="molecule type" value="Genomic_DNA"/>
</dbReference>
<accession>A0A8H3HG19</accession>
<dbReference type="Proteomes" id="UP000663850">
    <property type="component" value="Unassembled WGS sequence"/>
</dbReference>
<reference evidence="2" key="1">
    <citation type="submission" date="2021-01" db="EMBL/GenBank/DDBJ databases">
        <authorList>
            <person name="Kaushik A."/>
        </authorList>
    </citation>
    <scope>NUCLEOTIDE SEQUENCE</scope>
    <source>
        <strain evidence="2">Type strain: AG8-Rh-89/</strain>
    </source>
</reference>
<dbReference type="AlphaFoldDB" id="A0A8H3HG19"/>
<dbReference type="Pfam" id="PF11976">
    <property type="entry name" value="Rad60-SLD"/>
    <property type="match status" value="1"/>
</dbReference>
<dbReference type="Gene3D" id="3.10.20.90">
    <property type="entry name" value="Phosphatidylinositol 3-kinase Catalytic Subunit, Chain A, domain 1"/>
    <property type="match status" value="1"/>
</dbReference>
<sequence>MFDGQPDNTDPQGQGDNSLISIRVVAPTGEGVFIIKRDTKLKKLREEYAAKVGKDGNTLRFLFDGRRVNDYDTPASLEMEDGDVIEAMVECEY</sequence>
<evidence type="ECO:0000313" key="3">
    <source>
        <dbReference type="Proteomes" id="UP000663850"/>
    </source>
</evidence>
<gene>
    <name evidence="2" type="ORF">RDB_LOCUS126510</name>
</gene>
<dbReference type="SMART" id="SM00213">
    <property type="entry name" value="UBQ"/>
    <property type="match status" value="1"/>
</dbReference>
<evidence type="ECO:0000313" key="2">
    <source>
        <dbReference type="EMBL" id="CAE6527959.1"/>
    </source>
</evidence>
<name>A0A8H3HG19_9AGAM</name>
<dbReference type="InterPro" id="IPR022617">
    <property type="entry name" value="Rad60/SUMO-like_dom"/>
</dbReference>